<dbReference type="EMBL" id="FNZX01000009">
    <property type="protein sequence ID" value="SEK72398.1"/>
    <property type="molecule type" value="Genomic_DNA"/>
</dbReference>
<evidence type="ECO:0000313" key="3">
    <source>
        <dbReference type="Proteomes" id="UP000182321"/>
    </source>
</evidence>
<keyword evidence="3" id="KW-1185">Reference proteome</keyword>
<name>A0A1H7JCR3_9FIRM</name>
<feature type="domain" description="tRNA nuclease CdiA C-terminal" evidence="1">
    <location>
        <begin position="47"/>
        <end position="123"/>
    </location>
</feature>
<dbReference type="Proteomes" id="UP000182321">
    <property type="component" value="Unassembled WGS sequence"/>
</dbReference>
<proteinExistence type="predicted"/>
<protein>
    <recommendedName>
        <fullName evidence="1">tRNA nuclease CdiA C-terminal domain-containing protein</fullName>
    </recommendedName>
</protein>
<evidence type="ECO:0000259" key="1">
    <source>
        <dbReference type="Pfam" id="PF18451"/>
    </source>
</evidence>
<dbReference type="InterPro" id="IPR040559">
    <property type="entry name" value="CdiA_C"/>
</dbReference>
<gene>
    <name evidence="2" type="ORF">SAMN02910377_01648</name>
</gene>
<dbReference type="AlphaFoldDB" id="A0A1H7JCR3"/>
<sequence length="130" mass="15241">MSNVGRIDISALNTPPEKHEFEMAKYFAELGKNITFLKPSSIPGNHTPDIRMEGVEWEMKCPFGNGKRTIEDNFRKAVQQSKYIIFDLRHTKLPEKQCISQLEKEFYSRPYLKKLYVIRKNGELLKYPSK</sequence>
<organism evidence="2 3">
    <name type="scientific">Pseudobutyrivibrio ruminis</name>
    <dbReference type="NCBI Taxonomy" id="46206"/>
    <lineage>
        <taxon>Bacteria</taxon>
        <taxon>Bacillati</taxon>
        <taxon>Bacillota</taxon>
        <taxon>Clostridia</taxon>
        <taxon>Lachnospirales</taxon>
        <taxon>Lachnospiraceae</taxon>
        <taxon>Pseudobutyrivibrio</taxon>
    </lineage>
</organism>
<accession>A0A1H7JCR3</accession>
<reference evidence="3" key="1">
    <citation type="submission" date="2016-10" db="EMBL/GenBank/DDBJ databases">
        <authorList>
            <person name="Varghese N."/>
        </authorList>
    </citation>
    <scope>NUCLEOTIDE SEQUENCE [LARGE SCALE GENOMIC DNA]</scope>
    <source>
        <strain evidence="3">ACV-9</strain>
    </source>
</reference>
<evidence type="ECO:0000313" key="2">
    <source>
        <dbReference type="EMBL" id="SEK72398.1"/>
    </source>
</evidence>
<dbReference type="Pfam" id="PF18451">
    <property type="entry name" value="CdiA_C"/>
    <property type="match status" value="1"/>
</dbReference>
<dbReference type="RefSeq" id="WP_074790906.1">
    <property type="nucleotide sequence ID" value="NZ_FNZX01000009.1"/>
</dbReference>
<dbReference type="Gene3D" id="3.40.1350.120">
    <property type="match status" value="1"/>
</dbReference>